<keyword evidence="3" id="KW-0732">Signal</keyword>
<evidence type="ECO:0000313" key="6">
    <source>
        <dbReference type="Proteomes" id="UP000182753"/>
    </source>
</evidence>
<dbReference type="Gene3D" id="3.90.76.10">
    <property type="entry name" value="Dipeptide-binding Protein, Domain 1"/>
    <property type="match status" value="1"/>
</dbReference>
<dbReference type="GO" id="GO:1904680">
    <property type="term" value="F:peptide transmembrane transporter activity"/>
    <property type="evidence" value="ECO:0007669"/>
    <property type="project" value="TreeGrafter"/>
</dbReference>
<dbReference type="Gene3D" id="3.40.190.10">
    <property type="entry name" value="Periplasmic binding protein-like II"/>
    <property type="match status" value="2"/>
</dbReference>
<protein>
    <recommendedName>
        <fullName evidence="4">Solute-binding protein family 5 domain-containing protein</fullName>
    </recommendedName>
</protein>
<evidence type="ECO:0000256" key="1">
    <source>
        <dbReference type="ARBA" id="ARBA00005695"/>
    </source>
</evidence>
<gene>
    <name evidence="5" type="ORF">AUJ40_00725</name>
</gene>
<evidence type="ECO:0000256" key="3">
    <source>
        <dbReference type="ARBA" id="ARBA00022729"/>
    </source>
</evidence>
<dbReference type="InterPro" id="IPR000914">
    <property type="entry name" value="SBP_5_dom"/>
</dbReference>
<dbReference type="SUPFAM" id="SSF53850">
    <property type="entry name" value="Periplasmic binding protein-like II"/>
    <property type="match status" value="1"/>
</dbReference>
<dbReference type="PANTHER" id="PTHR30290:SF9">
    <property type="entry name" value="OLIGOPEPTIDE-BINDING PROTEIN APPA"/>
    <property type="match status" value="1"/>
</dbReference>
<keyword evidence="2" id="KW-0813">Transport</keyword>
<dbReference type="InterPro" id="IPR039424">
    <property type="entry name" value="SBP_5"/>
</dbReference>
<dbReference type="PANTHER" id="PTHR30290">
    <property type="entry name" value="PERIPLASMIC BINDING COMPONENT OF ABC TRANSPORTER"/>
    <property type="match status" value="1"/>
</dbReference>
<accession>A0A1J4RRN0</accession>
<organism evidence="5 6">
    <name type="scientific">Candidatus Berkelbacteria bacterium CG1_02_42_45</name>
    <dbReference type="NCBI Taxonomy" id="1805036"/>
    <lineage>
        <taxon>Bacteria</taxon>
        <taxon>Candidatus Berkelbacteria</taxon>
    </lineage>
</organism>
<sequence>MSNLNDFWGSARDRLSSGKKRFRLPKFKFSSDFSQRWRSAIKAFRKFLKRILRLPKVLNRADKIALLILAIILLGLLGYKFDRDWLAKSKKVPATGGSYKEVLIGEARYLNPVLAKSDTDKTIDRLLYCGLSKIDNSGQLVPDLAKNWEITPDGRTYTFHLKSEVKWHDGAEFTSSDVAVTIEAIKNQNIKSPYFEAWKDVVVETPDKETVKFSLKDPYGPFIYNTLVGIIPAHVDPSSISSSPIGTGPYRFSKVISGKNSKIKEVILKRNEIYYGEKPYIEEVSFQIVEDENGAQKMLDSWGVTAVAGIKVSKKGVANYTFPTSRYFGFVFNLRDDKFKDINIRKKISASAKASLDGKAGEKFEPEFEFQLLVLDKPLPLAQAEEIKNNFSQFGAVVNIDKKNAIDYQNALDKRTFQTVLYGFDSGYDRDPYEFWHSSQVALGLNFSGFSEKAADILLEDARMTVDSGVRNQKYDQFFAILADKVPVIFYPNQEFHLAVKNGVLGVETLKGSEPQDHLNSFAGWYIKTKRVKP</sequence>
<comment type="similarity">
    <text evidence="1">Belongs to the bacterial solute-binding protein 5 family.</text>
</comment>
<dbReference type="Proteomes" id="UP000182753">
    <property type="component" value="Unassembled WGS sequence"/>
</dbReference>
<dbReference type="EMBL" id="MNUJ01000014">
    <property type="protein sequence ID" value="OIN90041.1"/>
    <property type="molecule type" value="Genomic_DNA"/>
</dbReference>
<dbReference type="AlphaFoldDB" id="A0A1J4RRN0"/>
<evidence type="ECO:0000313" key="5">
    <source>
        <dbReference type="EMBL" id="OIN90041.1"/>
    </source>
</evidence>
<dbReference type="PIRSF" id="PIRSF002741">
    <property type="entry name" value="MppA"/>
    <property type="match status" value="1"/>
</dbReference>
<dbReference type="Gene3D" id="3.10.105.10">
    <property type="entry name" value="Dipeptide-binding Protein, Domain 3"/>
    <property type="match status" value="2"/>
</dbReference>
<dbReference type="InterPro" id="IPR030678">
    <property type="entry name" value="Peptide/Ni-bd"/>
</dbReference>
<comment type="caution">
    <text evidence="5">The sequence shown here is derived from an EMBL/GenBank/DDBJ whole genome shotgun (WGS) entry which is preliminary data.</text>
</comment>
<proteinExistence type="inferred from homology"/>
<dbReference type="GO" id="GO:0015833">
    <property type="term" value="P:peptide transport"/>
    <property type="evidence" value="ECO:0007669"/>
    <property type="project" value="TreeGrafter"/>
</dbReference>
<evidence type="ECO:0000256" key="2">
    <source>
        <dbReference type="ARBA" id="ARBA00022448"/>
    </source>
</evidence>
<dbReference type="GO" id="GO:0042597">
    <property type="term" value="C:periplasmic space"/>
    <property type="evidence" value="ECO:0007669"/>
    <property type="project" value="UniProtKB-ARBA"/>
</dbReference>
<name>A0A1J4RRN0_9BACT</name>
<reference evidence="5 6" key="1">
    <citation type="journal article" date="2016" name="Environ. Microbiol.">
        <title>Genomic resolution of a cold subsurface aquifer community provides metabolic insights for novel microbes adapted to high CO concentrations.</title>
        <authorList>
            <person name="Probst A.J."/>
            <person name="Castelle C.J."/>
            <person name="Singh A."/>
            <person name="Brown C.T."/>
            <person name="Anantharaman K."/>
            <person name="Sharon I."/>
            <person name="Hug L.A."/>
            <person name="Burstein D."/>
            <person name="Emerson J.B."/>
            <person name="Thomas B.C."/>
            <person name="Banfield J.F."/>
        </authorList>
    </citation>
    <scope>NUCLEOTIDE SEQUENCE [LARGE SCALE GENOMIC DNA]</scope>
    <source>
        <strain evidence="5">CG1_02_42_45</strain>
    </source>
</reference>
<evidence type="ECO:0000259" key="4">
    <source>
        <dbReference type="Pfam" id="PF00496"/>
    </source>
</evidence>
<dbReference type="Pfam" id="PF00496">
    <property type="entry name" value="SBP_bac_5"/>
    <property type="match status" value="1"/>
</dbReference>
<dbReference type="GO" id="GO:0043190">
    <property type="term" value="C:ATP-binding cassette (ABC) transporter complex"/>
    <property type="evidence" value="ECO:0007669"/>
    <property type="project" value="InterPro"/>
</dbReference>
<feature type="domain" description="Solute-binding protein family 5" evidence="4">
    <location>
        <begin position="139"/>
        <end position="346"/>
    </location>
</feature>